<evidence type="ECO:0000313" key="4">
    <source>
        <dbReference type="EMBL" id="WJZ85349.1"/>
    </source>
</evidence>
<proteinExistence type="predicted"/>
<keyword evidence="2" id="KW-0677">Repeat</keyword>
<reference evidence="4 5" key="1">
    <citation type="journal article" date="2023" name="Hortic Res">
        <title>The complete reference genome for grapevine (Vitis vinifera L.) genetics and breeding.</title>
        <authorList>
            <person name="Shi X."/>
            <person name="Cao S."/>
            <person name="Wang X."/>
            <person name="Huang S."/>
            <person name="Wang Y."/>
            <person name="Liu Z."/>
            <person name="Liu W."/>
            <person name="Leng X."/>
            <person name="Peng Y."/>
            <person name="Wang N."/>
            <person name="Wang Y."/>
            <person name="Ma Z."/>
            <person name="Xu X."/>
            <person name="Zhang F."/>
            <person name="Xue H."/>
            <person name="Zhong H."/>
            <person name="Wang Y."/>
            <person name="Zhang K."/>
            <person name="Velt A."/>
            <person name="Avia K."/>
            <person name="Holtgrawe D."/>
            <person name="Grimplet J."/>
            <person name="Matus J.T."/>
            <person name="Ware D."/>
            <person name="Wu X."/>
            <person name="Wang H."/>
            <person name="Liu C."/>
            <person name="Fang Y."/>
            <person name="Rustenholz C."/>
            <person name="Cheng Z."/>
            <person name="Xiao H."/>
            <person name="Zhou Y."/>
        </authorList>
    </citation>
    <scope>NUCLEOTIDE SEQUENCE [LARGE SCALE GENOMIC DNA]</scope>
    <source>
        <strain evidence="5">cv. Pinot noir / PN40024</strain>
        <tissue evidence="4">Leaf</tissue>
    </source>
</reference>
<dbReference type="SMART" id="SM00667">
    <property type="entry name" value="LisH"/>
    <property type="match status" value="1"/>
</dbReference>
<dbReference type="PROSITE" id="PS50897">
    <property type="entry name" value="CTLH"/>
    <property type="match status" value="1"/>
</dbReference>
<accession>A0ABY9BRA6</accession>
<dbReference type="Pfam" id="PF21889">
    <property type="entry name" value="TPR1-like_2nd"/>
    <property type="match status" value="1"/>
</dbReference>
<dbReference type="InterPro" id="IPR054080">
    <property type="entry name" value="TPR1-like_2nd"/>
</dbReference>
<organism evidence="4 5">
    <name type="scientific">Vitis vinifera</name>
    <name type="common">Grape</name>
    <dbReference type="NCBI Taxonomy" id="29760"/>
    <lineage>
        <taxon>Eukaryota</taxon>
        <taxon>Viridiplantae</taxon>
        <taxon>Streptophyta</taxon>
        <taxon>Embryophyta</taxon>
        <taxon>Tracheophyta</taxon>
        <taxon>Spermatophyta</taxon>
        <taxon>Magnoliopsida</taxon>
        <taxon>eudicotyledons</taxon>
        <taxon>Gunneridae</taxon>
        <taxon>Pentapetalae</taxon>
        <taxon>rosids</taxon>
        <taxon>Vitales</taxon>
        <taxon>Vitaceae</taxon>
        <taxon>Viteae</taxon>
        <taxon>Vitis</taxon>
    </lineage>
</organism>
<keyword evidence="5" id="KW-1185">Reference proteome</keyword>
<evidence type="ECO:0000313" key="5">
    <source>
        <dbReference type="Proteomes" id="UP001227230"/>
    </source>
</evidence>
<evidence type="ECO:0000259" key="3">
    <source>
        <dbReference type="PROSITE" id="PS50897"/>
    </source>
</evidence>
<dbReference type="EMBL" id="CP126651">
    <property type="protein sequence ID" value="WJZ85349.1"/>
    <property type="molecule type" value="Genomic_DNA"/>
</dbReference>
<name>A0ABY9BRA6_VITVI</name>
<dbReference type="SMART" id="SM00668">
    <property type="entry name" value="CTLH"/>
    <property type="match status" value="1"/>
</dbReference>
<feature type="domain" description="CTLH" evidence="3">
    <location>
        <begin position="86"/>
        <end position="144"/>
    </location>
</feature>
<protein>
    <recommendedName>
        <fullName evidence="3">CTLH domain-containing protein</fullName>
    </recommendedName>
</protein>
<evidence type="ECO:0000256" key="1">
    <source>
        <dbReference type="ARBA" id="ARBA00022574"/>
    </source>
</evidence>
<dbReference type="PROSITE" id="PS50896">
    <property type="entry name" value="LISH"/>
    <property type="match status" value="1"/>
</dbReference>
<dbReference type="PANTHER" id="PTHR44083:SF22">
    <property type="entry name" value="PROTEIN TPR3-LIKE"/>
    <property type="match status" value="1"/>
</dbReference>
<evidence type="ECO:0000256" key="2">
    <source>
        <dbReference type="ARBA" id="ARBA00022737"/>
    </source>
</evidence>
<gene>
    <name evidence="4" type="ORF">VitviT2T_004889</name>
</gene>
<dbReference type="InterPro" id="IPR006595">
    <property type="entry name" value="CTLH_C"/>
</dbReference>
<dbReference type="InterPro" id="IPR027728">
    <property type="entry name" value="Topless_fam"/>
</dbReference>
<dbReference type="PANTHER" id="PTHR44083">
    <property type="entry name" value="TOPLESS-RELATED PROTEIN 1-RELATED"/>
    <property type="match status" value="1"/>
</dbReference>
<sequence>MTVIKKCFSPKEAFISLIFLTNNYSLCERGKGELFVFQGYSHFADIRQLFVEMSSLRRDCISLILKYLQEENFTETAHSLERQSGIFFNLNYVEELVMNGEWEEAEMYLSGFTKLEDNKFSTKIFFEIRKQKYLETLDRNERLNAVEILMNDLKVFSRYNNDLFKEMALLITLDDFRKHKSLGKYGDTLSARASILREIKKAIGANPVFVGKMELPAIDTAALRSLANEDA</sequence>
<dbReference type="InterPro" id="IPR006594">
    <property type="entry name" value="LisH"/>
</dbReference>
<dbReference type="Proteomes" id="UP001227230">
    <property type="component" value="Chromosome 4"/>
</dbReference>
<keyword evidence="1" id="KW-0853">WD repeat</keyword>